<organism evidence="2">
    <name type="scientific">Pongo abelii</name>
    <name type="common">Sumatran orangutan</name>
    <name type="synonym">Pongo pygmaeus abelii</name>
    <dbReference type="NCBI Taxonomy" id="9601"/>
    <lineage>
        <taxon>Eukaryota</taxon>
        <taxon>Metazoa</taxon>
        <taxon>Chordata</taxon>
        <taxon>Craniata</taxon>
        <taxon>Vertebrata</taxon>
        <taxon>Euteleostomi</taxon>
        <taxon>Mammalia</taxon>
        <taxon>Eutheria</taxon>
        <taxon>Euarchontoglires</taxon>
        <taxon>Primates</taxon>
        <taxon>Haplorrhini</taxon>
        <taxon>Catarrhini</taxon>
        <taxon>Hominidae</taxon>
        <taxon>Pongo</taxon>
    </lineage>
</organism>
<evidence type="ECO:0000313" key="2">
    <source>
        <dbReference type="EMBL" id="PNJ86894.1"/>
    </source>
</evidence>
<evidence type="ECO:0000256" key="1">
    <source>
        <dbReference type="SAM" id="MobiDB-lite"/>
    </source>
</evidence>
<name>A0A2J8XXZ1_PONAB</name>
<protein>
    <submittedName>
        <fullName evidence="2">CRTAC1 isoform 3</fullName>
    </submittedName>
</protein>
<proteinExistence type="predicted"/>
<dbReference type="AlphaFoldDB" id="A0A2J8XXZ1"/>
<gene>
    <name evidence="2" type="ORF">CR201_G0023452</name>
</gene>
<comment type="caution">
    <text evidence="2">The sequence shown here is derived from an EMBL/GenBank/DDBJ whole genome shotgun (WGS) entry which is preliminary data.</text>
</comment>
<reference evidence="2" key="1">
    <citation type="submission" date="2017-12" db="EMBL/GenBank/DDBJ databases">
        <title>High-resolution comparative analysis of great ape genomes.</title>
        <authorList>
            <person name="Pollen A."/>
            <person name="Hastie A."/>
            <person name="Hormozdiari F."/>
            <person name="Dougherty M."/>
            <person name="Liu R."/>
            <person name="Chaisson M."/>
            <person name="Hoppe E."/>
            <person name="Hill C."/>
            <person name="Pang A."/>
            <person name="Hillier L."/>
            <person name="Baker C."/>
            <person name="Armstrong J."/>
            <person name="Shendure J."/>
            <person name="Paten B."/>
            <person name="Wilson R."/>
            <person name="Chao H."/>
            <person name="Schneider V."/>
            <person name="Ventura M."/>
            <person name="Kronenberg Z."/>
            <person name="Murali S."/>
            <person name="Gordon D."/>
            <person name="Cantsilieris S."/>
            <person name="Munson K."/>
            <person name="Nelson B."/>
            <person name="Raja A."/>
            <person name="Underwood J."/>
            <person name="Diekhans M."/>
            <person name="Fiddes I."/>
            <person name="Haussler D."/>
            <person name="Eichler E."/>
        </authorList>
    </citation>
    <scope>NUCLEOTIDE SEQUENCE [LARGE SCALE GENOMIC DNA]</scope>
    <source>
        <strain evidence="2">Susie</strain>
    </source>
</reference>
<feature type="non-terminal residue" evidence="2">
    <location>
        <position position="1"/>
    </location>
</feature>
<accession>A0A2J8XXZ1</accession>
<sequence length="78" mass="8252">DEDTLQDPAPLETPMNASSSHSCALETSLYVSTPMEATGAGPTRSAVGAMSPTRMAQPVWKEPCSLVSAICLENRMLL</sequence>
<dbReference type="EMBL" id="NDHI03003286">
    <property type="protein sequence ID" value="PNJ86894.1"/>
    <property type="molecule type" value="Genomic_DNA"/>
</dbReference>
<feature type="region of interest" description="Disordered" evidence="1">
    <location>
        <begin position="1"/>
        <end position="21"/>
    </location>
</feature>